<dbReference type="InterPro" id="IPR036312">
    <property type="entry name" value="Bifun_inhib/LTP/seed_sf"/>
</dbReference>
<dbReference type="Pfam" id="PF14368">
    <property type="entry name" value="LTP_2"/>
    <property type="match status" value="1"/>
</dbReference>
<evidence type="ECO:0000256" key="3">
    <source>
        <dbReference type="ARBA" id="ARBA00038300"/>
    </source>
</evidence>
<dbReference type="EMBL" id="JADFTS010000003">
    <property type="protein sequence ID" value="KAF9616899.1"/>
    <property type="molecule type" value="Genomic_DNA"/>
</dbReference>
<protein>
    <recommendedName>
        <fullName evidence="5">Bifunctional inhibitor/plant lipid transfer protein/seed storage helical domain-containing protein</fullName>
    </recommendedName>
</protein>
<dbReference type="SMART" id="SM00499">
    <property type="entry name" value="AAI"/>
    <property type="match status" value="1"/>
</dbReference>
<dbReference type="AlphaFoldDB" id="A0A835M7T2"/>
<accession>A0A835M7T2</accession>
<reference evidence="6 7" key="1">
    <citation type="submission" date="2020-10" db="EMBL/GenBank/DDBJ databases">
        <title>The Coptis chinensis genome and diversification of protoberbering-type alkaloids.</title>
        <authorList>
            <person name="Wang B."/>
            <person name="Shu S."/>
            <person name="Song C."/>
            <person name="Liu Y."/>
        </authorList>
    </citation>
    <scope>NUCLEOTIDE SEQUENCE [LARGE SCALE GENOMIC DNA]</scope>
    <source>
        <strain evidence="6">HL-2020</strain>
        <tissue evidence="6">Leaf</tissue>
    </source>
</reference>
<comment type="similarity">
    <text evidence="3">Belongs to the A9/FIL1 family.</text>
</comment>
<evidence type="ECO:0000313" key="6">
    <source>
        <dbReference type="EMBL" id="KAF9616899.1"/>
    </source>
</evidence>
<keyword evidence="2" id="KW-0964">Secreted</keyword>
<feature type="domain" description="Bifunctional inhibitor/plant lipid transfer protein/seed storage helical" evidence="5">
    <location>
        <begin position="36"/>
        <end position="96"/>
    </location>
</feature>
<feature type="signal peptide" evidence="4">
    <location>
        <begin position="1"/>
        <end position="29"/>
    </location>
</feature>
<dbReference type="SUPFAM" id="SSF47699">
    <property type="entry name" value="Bifunctional inhibitor/lipid-transfer protein/seed storage 2S albumin"/>
    <property type="match status" value="1"/>
</dbReference>
<evidence type="ECO:0000259" key="5">
    <source>
        <dbReference type="SMART" id="SM00499"/>
    </source>
</evidence>
<dbReference type="GO" id="GO:0005576">
    <property type="term" value="C:extracellular region"/>
    <property type="evidence" value="ECO:0007669"/>
    <property type="project" value="UniProtKB-SubCell"/>
</dbReference>
<evidence type="ECO:0000256" key="4">
    <source>
        <dbReference type="SAM" id="SignalP"/>
    </source>
</evidence>
<comment type="caution">
    <text evidence="6">The sequence shown here is derived from an EMBL/GenBank/DDBJ whole genome shotgun (WGS) entry which is preliminary data.</text>
</comment>
<keyword evidence="4" id="KW-0732">Signal</keyword>
<evidence type="ECO:0000256" key="1">
    <source>
        <dbReference type="ARBA" id="ARBA00004613"/>
    </source>
</evidence>
<evidence type="ECO:0000256" key="2">
    <source>
        <dbReference type="ARBA" id="ARBA00022525"/>
    </source>
</evidence>
<dbReference type="Proteomes" id="UP000631114">
    <property type="component" value="Unassembled WGS sequence"/>
</dbReference>
<evidence type="ECO:0000313" key="7">
    <source>
        <dbReference type="Proteomes" id="UP000631114"/>
    </source>
</evidence>
<comment type="subcellular location">
    <subcellularLocation>
        <location evidence="1">Secreted</location>
    </subcellularLocation>
</comment>
<dbReference type="OrthoDB" id="1873458at2759"/>
<gene>
    <name evidence="6" type="ORF">IFM89_032861</name>
</gene>
<name>A0A835M7T2_9MAGN</name>
<proteinExistence type="inferred from homology"/>
<dbReference type="PANTHER" id="PTHR35501:SF3">
    <property type="entry name" value="PROTEIN YY1"/>
    <property type="match status" value="1"/>
</dbReference>
<dbReference type="Gene3D" id="1.10.110.10">
    <property type="entry name" value="Plant lipid-transfer and hydrophobic proteins"/>
    <property type="match status" value="1"/>
</dbReference>
<sequence>MAVAKFLYSSAALVLVITALAAQTMTVRAQAPAQDCPTQLTGLNSCAPFVVPGSPDTAPNAACCSALTTIDHGCLCNTLRVASRMPAACNLPALTCG</sequence>
<feature type="chain" id="PRO_5032984742" description="Bifunctional inhibitor/plant lipid transfer protein/seed storage helical domain-containing protein" evidence="4">
    <location>
        <begin position="30"/>
        <end position="97"/>
    </location>
</feature>
<organism evidence="6 7">
    <name type="scientific">Coptis chinensis</name>
    <dbReference type="NCBI Taxonomy" id="261450"/>
    <lineage>
        <taxon>Eukaryota</taxon>
        <taxon>Viridiplantae</taxon>
        <taxon>Streptophyta</taxon>
        <taxon>Embryophyta</taxon>
        <taxon>Tracheophyta</taxon>
        <taxon>Spermatophyta</taxon>
        <taxon>Magnoliopsida</taxon>
        <taxon>Ranunculales</taxon>
        <taxon>Ranunculaceae</taxon>
        <taxon>Coptidoideae</taxon>
        <taxon>Coptis</taxon>
    </lineage>
</organism>
<keyword evidence="7" id="KW-1185">Reference proteome</keyword>
<dbReference type="InterPro" id="IPR016140">
    <property type="entry name" value="Bifunc_inhib/LTP/seed_store"/>
</dbReference>
<dbReference type="PANTHER" id="PTHR35501">
    <property type="entry name" value="PROTEIN YY1"/>
    <property type="match status" value="1"/>
</dbReference>